<dbReference type="Pfam" id="PF00053">
    <property type="entry name" value="EGF_laminin"/>
    <property type="match status" value="7"/>
</dbReference>
<dbReference type="Gene3D" id="2.60.120.260">
    <property type="entry name" value="Galactose-binding domain-like"/>
    <property type="match status" value="1"/>
</dbReference>
<keyword evidence="6" id="KW-0677">Repeat</keyword>
<dbReference type="InterPro" id="IPR008211">
    <property type="entry name" value="Laminin_N"/>
</dbReference>
<evidence type="ECO:0000256" key="7">
    <source>
        <dbReference type="ARBA" id="ARBA00022869"/>
    </source>
</evidence>
<feature type="domain" description="Laminin N-terminal" evidence="19">
    <location>
        <begin position="31"/>
        <end position="270"/>
    </location>
</feature>
<feature type="domain" description="Laminin EGF-like" evidence="17">
    <location>
        <begin position="893"/>
        <end position="940"/>
    </location>
</feature>
<feature type="disulfide bond" evidence="13">
    <location>
        <begin position="847"/>
        <end position="864"/>
    </location>
</feature>
<dbReference type="PANTHER" id="PTHR10574">
    <property type="entry name" value="NETRIN/LAMININ-RELATED"/>
    <property type="match status" value="1"/>
</dbReference>
<dbReference type="InterPro" id="IPR000034">
    <property type="entry name" value="Laminin_IV"/>
</dbReference>
<feature type="disulfide bond" evidence="13">
    <location>
        <begin position="450"/>
        <end position="459"/>
    </location>
</feature>
<keyword evidence="12 13" id="KW-0424">Laminin EGF-like domain</keyword>
<evidence type="ECO:0000256" key="10">
    <source>
        <dbReference type="ARBA" id="ARBA00023157"/>
    </source>
</evidence>
<feature type="disulfide bond" evidence="13">
    <location>
        <begin position="866"/>
        <end position="875"/>
    </location>
</feature>
<dbReference type="PROSITE" id="PS00022">
    <property type="entry name" value="EGF_1"/>
    <property type="match status" value="1"/>
</dbReference>
<evidence type="ECO:0000256" key="14">
    <source>
        <dbReference type="SAM" id="Coils"/>
    </source>
</evidence>
<evidence type="ECO:0000256" key="8">
    <source>
        <dbReference type="ARBA" id="ARBA00022889"/>
    </source>
</evidence>
<feature type="domain" description="Laminin EGF-like" evidence="17">
    <location>
        <begin position="845"/>
        <end position="892"/>
    </location>
</feature>
<dbReference type="PROSITE" id="PS51115">
    <property type="entry name" value="LAMININ_IVA"/>
    <property type="match status" value="1"/>
</dbReference>
<dbReference type="InterPro" id="IPR056863">
    <property type="entry name" value="LMN_ATRN_NET-like_EGF"/>
</dbReference>
<feature type="disulfide bond" evidence="13">
    <location>
        <begin position="845"/>
        <end position="857"/>
    </location>
</feature>
<dbReference type="InterPro" id="IPR050440">
    <property type="entry name" value="Laminin/Netrin_ECM"/>
</dbReference>
<reference evidence="20" key="1">
    <citation type="submission" date="2025-08" db="UniProtKB">
        <authorList>
            <consortium name="Ensembl"/>
        </authorList>
    </citation>
    <scope>IDENTIFICATION</scope>
</reference>
<dbReference type="PROSITE" id="PS01248">
    <property type="entry name" value="EGF_LAM_1"/>
    <property type="match status" value="4"/>
</dbReference>
<keyword evidence="5 16" id="KW-0732">Signal</keyword>
<dbReference type="FunFam" id="2.10.25.10:FF:000105">
    <property type="entry name" value="laminin subunit gamma-1"/>
    <property type="match status" value="2"/>
</dbReference>
<dbReference type="FunFam" id="2.10.25.10:FF:000166">
    <property type="entry name" value="laminin subunit gamma-1"/>
    <property type="match status" value="1"/>
</dbReference>
<evidence type="ECO:0000256" key="9">
    <source>
        <dbReference type="ARBA" id="ARBA00023054"/>
    </source>
</evidence>
<feature type="disulfide bond" evidence="13">
    <location>
        <begin position="273"/>
        <end position="290"/>
    </location>
</feature>
<evidence type="ECO:0000313" key="21">
    <source>
        <dbReference type="Proteomes" id="UP000694723"/>
    </source>
</evidence>
<feature type="domain" description="Laminin EGF-like" evidence="17">
    <location>
        <begin position="430"/>
        <end position="479"/>
    </location>
</feature>
<organism evidence="20 21">
    <name type="scientific">Sus scrofa</name>
    <name type="common">Pig</name>
    <dbReference type="NCBI Taxonomy" id="9823"/>
    <lineage>
        <taxon>Eukaryota</taxon>
        <taxon>Metazoa</taxon>
        <taxon>Chordata</taxon>
        <taxon>Craniata</taxon>
        <taxon>Vertebrata</taxon>
        <taxon>Euteleostomi</taxon>
        <taxon>Mammalia</taxon>
        <taxon>Eutheria</taxon>
        <taxon>Laurasiatheria</taxon>
        <taxon>Artiodactyla</taxon>
        <taxon>Suina</taxon>
        <taxon>Suidae</taxon>
        <taxon>Sus</taxon>
    </lineage>
</organism>
<evidence type="ECO:0000259" key="17">
    <source>
        <dbReference type="PROSITE" id="PS50027"/>
    </source>
</evidence>
<feature type="domain" description="Laminin EGF-like" evidence="17">
    <location>
        <begin position="794"/>
        <end position="844"/>
    </location>
</feature>
<evidence type="ECO:0000259" key="18">
    <source>
        <dbReference type="PROSITE" id="PS51115"/>
    </source>
</evidence>
<feature type="disulfide bond" evidence="13">
    <location>
        <begin position="762"/>
        <end position="771"/>
    </location>
</feature>
<dbReference type="FunFam" id="2.60.120.260:FF:000018">
    <property type="entry name" value="Laminin subunit gamma 1"/>
    <property type="match status" value="1"/>
</dbReference>
<keyword evidence="7" id="KW-0084">Basement membrane</keyword>
<evidence type="ECO:0000256" key="1">
    <source>
        <dbReference type="ARBA" id="ARBA00002418"/>
    </source>
</evidence>
<evidence type="ECO:0000256" key="5">
    <source>
        <dbReference type="ARBA" id="ARBA00022729"/>
    </source>
</evidence>
<feature type="chain" id="PRO_5034701051" description="Laminin subunit gamma-3" evidence="16">
    <location>
        <begin position="20"/>
        <end position="1503"/>
    </location>
</feature>
<evidence type="ECO:0000256" key="16">
    <source>
        <dbReference type="SAM" id="SignalP"/>
    </source>
</evidence>
<keyword evidence="9 14" id="KW-0175">Coiled coil</keyword>
<protein>
    <recommendedName>
        <fullName evidence="22">Laminin subunit gamma-3</fullName>
    </recommendedName>
</protein>
<feature type="domain" description="Laminin EGF-like" evidence="17">
    <location>
        <begin position="327"/>
        <end position="382"/>
    </location>
</feature>
<dbReference type="Pfam" id="PF00055">
    <property type="entry name" value="Laminin_N"/>
    <property type="match status" value="1"/>
</dbReference>
<dbReference type="SMART" id="SM00180">
    <property type="entry name" value="EGF_Lam"/>
    <property type="match status" value="10"/>
</dbReference>
<dbReference type="PANTHER" id="PTHR10574:SF240">
    <property type="entry name" value="LAMININ SUBUNIT GAMMA-3"/>
    <property type="match status" value="1"/>
</dbReference>
<proteinExistence type="predicted"/>
<dbReference type="Gene3D" id="2.10.25.10">
    <property type="entry name" value="Laminin"/>
    <property type="match status" value="9"/>
</dbReference>
<dbReference type="PROSITE" id="PS50027">
    <property type="entry name" value="EGF_LAM_2"/>
    <property type="match status" value="8"/>
</dbReference>
<feature type="domain" description="Laminin EGF-like" evidence="17">
    <location>
        <begin position="383"/>
        <end position="429"/>
    </location>
</feature>
<feature type="domain" description="Laminin IV type A" evidence="18">
    <location>
        <begin position="506"/>
        <end position="679"/>
    </location>
</feature>
<feature type="disulfide bond" evidence="13">
    <location>
        <begin position="893"/>
        <end position="905"/>
    </location>
</feature>
<feature type="coiled-coil region" evidence="14">
    <location>
        <begin position="1001"/>
        <end position="1035"/>
    </location>
</feature>
<evidence type="ECO:0000256" key="2">
    <source>
        <dbReference type="ARBA" id="ARBA00004302"/>
    </source>
</evidence>
<dbReference type="GO" id="GO:0005576">
    <property type="term" value="C:extracellular region"/>
    <property type="evidence" value="ECO:0007669"/>
    <property type="project" value="UniProtKB-ARBA"/>
</dbReference>
<dbReference type="InterPro" id="IPR002049">
    <property type="entry name" value="LE_dom"/>
</dbReference>
<evidence type="ECO:0000256" key="15">
    <source>
        <dbReference type="SAM" id="MobiDB-lite"/>
    </source>
</evidence>
<dbReference type="SMART" id="SM00281">
    <property type="entry name" value="LamB"/>
    <property type="match status" value="1"/>
</dbReference>
<keyword evidence="8" id="KW-0130">Cell adhesion</keyword>
<dbReference type="FunFam" id="2.10.25.10:FF:000067">
    <property type="entry name" value="Laminin subunit gamma 1"/>
    <property type="match status" value="2"/>
</dbReference>
<feature type="disulfide bond" evidence="13">
    <location>
        <begin position="383"/>
        <end position="395"/>
    </location>
</feature>
<comment type="caution">
    <text evidence="13">Lacks conserved residue(s) required for the propagation of feature annotation.</text>
</comment>
<dbReference type="SMART" id="SM00136">
    <property type="entry name" value="LamNT"/>
    <property type="match status" value="1"/>
</dbReference>
<dbReference type="SUPFAM" id="SSF57196">
    <property type="entry name" value="EGF/Laminin"/>
    <property type="match status" value="9"/>
</dbReference>
<feature type="disulfide bond" evidence="13">
    <location>
        <begin position="913"/>
        <end position="922"/>
    </location>
</feature>
<keyword evidence="3" id="KW-0964">Secreted</keyword>
<sequence>MAAAALLLGLALLAPRAAGAGMGACYDGAGRPQRCLPVFENAAFGRLAEASHTCGHPPEDFCPHVGAQGAGAQCQRCDAADPERHHNASYLTDFHSQDDSTWWQSPSMAFGVQYPTSVNITLRLGKAYEITYVRLKFHTSRPESFAIYKRSRAGGPWEPYQYYSASCRKTYGKAEGQYLRPGEDERAAFCTSEFSDISPLSGGNVAFSTLEGRPSAYNFEESPVLQEWVTSTELLISLDRLNTFGDDIFKDPKVLQSYYYAVSDFSVGGRCKCNGHASECGPDEEGQLTCRCQHNTTGPDCERCLPFFQDRPWARGTAEAANECLSCNCSGHSEECIFDRELFRTSGHGGRCLHCRDHTAGPHCERCQENFYRWNPQMPCQPCDCHPAGSLHLQCDDSGTCKCKPTVTGWKCDRCQPGFHSLSEGGCRPCTCNSAGSLGTCDPRSGRCPCKENVEGNLCDRCRPGTFNLQPHNPAGCSSCFCYGHSKACAAATQFRTHHILADFRQGADGWRAGSSGGPAHPARWSPGGLLLDPEDEEELRAPEKFLGDQRFSYGQPLTLTFRVPPGGAPLPVQLRLEGTGLALTLRHSSSSSPRDAGQQEEVQLRFQLQETSEDADPPLPPFHFQRLLANLTALRIRTSGWSPSPSGICLCGHHTEGPSCERCLPGFYGNPFTGQADDCQPCPCPGQSACTTVPESGEVVCTHCPPGQRGQRCEICDDGFFGDPLGLSGAPQPCRPCQCSGNVDPNAVGNCDPLTGHCLRCLHNTTGAHCERCQEGFYGDALASLPEDKCVPCSCNPGGSVGEQQPCDLVTGQCSCLPHVTGRDCGHCSPGFYDLQPGRGCRSCKCHPLGSQEDQCHPKTGQCPCRPGVEGQSCDRCQLGFFGFSIRGCRACRCSPLGAASAQCHENSTCVCRPGFVGYKCDRCQDNFFPTAGGTYCQQCPSCYTLVKEEAAKLKARLTLMEGWLQGSDCGRPWGPLDILQGEAPRGDIYQGHHLLQGAQEAFLEQVTGLEEAVKAARERLQALSRSARCAQARAEKTCIQLADVQAVLESSEEEILHAATVLESLAIPQEGPSPPTNWSHLATEARALARSRRDTTAKIEAAARRALLASNASYALLWSLVEGRTALEAQRELEDRYQEVQAAQKALGVAVAEALPGAERVLAAVQQVGEDAALRLASPAAPVPRPQKSRAEALGRKVQALEKTVTSRERRVTEAAQTLQATAQALLHQVEPLLQLHQEARAALTRASSSVQAATVTVTGARTLLADLEGMKPRFPRPRDQAALRRKAGIVQDRLLAASKKKTRLAERMLGNAASVSSSAKKKSREAELLAKDSAKLTKALLREGKQELRRAGQLSSQTQATLRRASRQVLASKARRQELEAAEQVGAGLGEMERQIRKSRTSLEKDVKALSELLARLGSLDTHQAPTQALNETQRALEHLKLRLGPPGALQGKLRLLEQESEQQELQIQSFESDLAEIRADKQNLEAILHSLPESCASWQ</sequence>
<accession>A0A8D1UZM7</accession>
<feature type="disulfide bond" evidence="13">
    <location>
        <begin position="817"/>
        <end position="826"/>
    </location>
</feature>
<keyword evidence="4" id="KW-0272">Extracellular matrix</keyword>
<dbReference type="Proteomes" id="UP000694723">
    <property type="component" value="Unplaced"/>
</dbReference>
<dbReference type="FunFam" id="2.10.25.10:FF:000163">
    <property type="entry name" value="laminin subunit gamma-1"/>
    <property type="match status" value="1"/>
</dbReference>
<evidence type="ECO:0000256" key="4">
    <source>
        <dbReference type="ARBA" id="ARBA00022530"/>
    </source>
</evidence>
<dbReference type="GO" id="GO:0005604">
    <property type="term" value="C:basement membrane"/>
    <property type="evidence" value="ECO:0007669"/>
    <property type="project" value="UniProtKB-SubCell"/>
</dbReference>
<gene>
    <name evidence="20" type="primary">LAMC3</name>
</gene>
<evidence type="ECO:0000256" key="13">
    <source>
        <dbReference type="PROSITE-ProRule" id="PRU00460"/>
    </source>
</evidence>
<evidence type="ECO:0000256" key="6">
    <source>
        <dbReference type="ARBA" id="ARBA00022737"/>
    </source>
</evidence>
<dbReference type="GO" id="GO:0007155">
    <property type="term" value="P:cell adhesion"/>
    <property type="evidence" value="ECO:0007669"/>
    <property type="project" value="UniProtKB-KW"/>
</dbReference>
<dbReference type="Ensembl" id="ENSSSCT00060039202.1">
    <property type="protein sequence ID" value="ENSSSCP00060016621.1"/>
    <property type="gene ID" value="ENSSSCG00060029005.1"/>
</dbReference>
<evidence type="ECO:0000256" key="11">
    <source>
        <dbReference type="ARBA" id="ARBA00023180"/>
    </source>
</evidence>
<keyword evidence="10 13" id="KW-1015">Disulfide bond</keyword>
<dbReference type="InterPro" id="IPR000742">
    <property type="entry name" value="EGF"/>
</dbReference>
<comment type="subcellular location">
    <subcellularLocation>
        <location evidence="2">Secreted</location>
        <location evidence="2">Extracellular space</location>
        <location evidence="2">Extracellular matrix</location>
        <location evidence="2">Basement membrane</location>
    </subcellularLocation>
</comment>
<comment type="function">
    <text evidence="1">Binding to cells via a high affinity receptor, laminin is thought to mediate the attachment, migration and organization of cells into tissues during embryonic development by interacting with other extracellular matrix components.</text>
</comment>
<keyword evidence="11" id="KW-0325">Glycoprotein</keyword>
<feature type="disulfide bond" evidence="13">
    <location>
        <begin position="403"/>
        <end position="412"/>
    </location>
</feature>
<feature type="signal peptide" evidence="16">
    <location>
        <begin position="1"/>
        <end position="19"/>
    </location>
</feature>
<feature type="region of interest" description="Disordered" evidence="15">
    <location>
        <begin position="511"/>
        <end position="533"/>
    </location>
</feature>
<feature type="domain" description="Laminin EGF-like" evidence="17">
    <location>
        <begin position="738"/>
        <end position="793"/>
    </location>
</feature>
<evidence type="ECO:0000259" key="19">
    <source>
        <dbReference type="PROSITE" id="PS51117"/>
    </source>
</evidence>
<name>A0A8D1UZM7_PIG</name>
<dbReference type="Pfam" id="PF24973">
    <property type="entry name" value="EGF_LMN_ATRN"/>
    <property type="match status" value="3"/>
</dbReference>
<feature type="region of interest" description="Disordered" evidence="15">
    <location>
        <begin position="1351"/>
        <end position="1372"/>
    </location>
</feature>
<feature type="disulfide bond" evidence="13">
    <location>
        <begin position="292"/>
        <end position="301"/>
    </location>
</feature>
<dbReference type="FunFam" id="2.10.25.10:FF:000193">
    <property type="entry name" value="Laminin subunit gamma 1"/>
    <property type="match status" value="1"/>
</dbReference>
<dbReference type="PRINTS" id="PR00011">
    <property type="entry name" value="EGFLAMININ"/>
</dbReference>
<feature type="disulfide bond" evidence="13">
    <location>
        <begin position="355"/>
        <end position="364"/>
    </location>
</feature>
<dbReference type="FunFam" id="2.10.25.10:FF:000174">
    <property type="entry name" value="Laminin subunit gamma-1"/>
    <property type="match status" value="1"/>
</dbReference>
<evidence type="ECO:0008006" key="22">
    <source>
        <dbReference type="Google" id="ProtNLM"/>
    </source>
</evidence>
<dbReference type="CDD" id="cd00055">
    <property type="entry name" value="EGF_Lam"/>
    <property type="match status" value="10"/>
</dbReference>
<dbReference type="PROSITE" id="PS51117">
    <property type="entry name" value="LAMININ_NTER"/>
    <property type="match status" value="1"/>
</dbReference>
<evidence type="ECO:0000313" key="20">
    <source>
        <dbReference type="Ensembl" id="ENSSSCP00060016621.1"/>
    </source>
</evidence>
<dbReference type="Pfam" id="PF00052">
    <property type="entry name" value="Laminin_B"/>
    <property type="match status" value="1"/>
</dbReference>
<dbReference type="SMART" id="SM00181">
    <property type="entry name" value="EGF"/>
    <property type="match status" value="7"/>
</dbReference>
<evidence type="ECO:0000256" key="12">
    <source>
        <dbReference type="ARBA" id="ARBA00023292"/>
    </source>
</evidence>
<feature type="domain" description="Laminin EGF-like" evidence="17">
    <location>
        <begin position="271"/>
        <end position="326"/>
    </location>
</feature>
<evidence type="ECO:0000256" key="3">
    <source>
        <dbReference type="ARBA" id="ARBA00022525"/>
    </source>
</evidence>
<feature type="coiled-coil region" evidence="14">
    <location>
        <begin position="1457"/>
        <end position="1491"/>
    </location>
</feature>